<evidence type="ECO:0000313" key="2">
    <source>
        <dbReference type="Proteomes" id="UP000653480"/>
    </source>
</evidence>
<name>A0A8H9GWN1_9ACTN</name>
<proteinExistence type="predicted"/>
<comment type="caution">
    <text evidence="1">The sequence shown here is derived from an EMBL/GenBank/DDBJ whole genome shotgun (WGS) entry which is preliminary data.</text>
</comment>
<dbReference type="AlphaFoldDB" id="A0A8H9GWN1"/>
<keyword evidence="2" id="KW-1185">Reference proteome</keyword>
<reference evidence="1" key="1">
    <citation type="journal article" date="2014" name="Int. J. Syst. Evol. Microbiol.">
        <title>Complete genome sequence of Corynebacterium casei LMG S-19264T (=DSM 44701T), isolated from a smear-ripened cheese.</title>
        <authorList>
            <consortium name="US DOE Joint Genome Institute (JGI-PGF)"/>
            <person name="Walter F."/>
            <person name="Albersmeier A."/>
            <person name="Kalinowski J."/>
            <person name="Ruckert C."/>
        </authorList>
    </citation>
    <scope>NUCLEOTIDE SEQUENCE</scope>
    <source>
        <strain evidence="1">CGMCC 4.7138</strain>
    </source>
</reference>
<gene>
    <name evidence="1" type="ORF">GCM10011574_16120</name>
</gene>
<dbReference type="EMBL" id="BMMN01000002">
    <property type="protein sequence ID" value="GGO04947.1"/>
    <property type="molecule type" value="Genomic_DNA"/>
</dbReference>
<sequence>MITEIGGQFRAGFWLACRESGKGFMAALTLLYGGVEKATGGRECPATMGRTPASV</sequence>
<evidence type="ECO:0000313" key="1">
    <source>
        <dbReference type="EMBL" id="GGO04947.1"/>
    </source>
</evidence>
<reference evidence="1" key="2">
    <citation type="submission" date="2020-09" db="EMBL/GenBank/DDBJ databases">
        <authorList>
            <person name="Sun Q."/>
            <person name="Zhou Y."/>
        </authorList>
    </citation>
    <scope>NUCLEOTIDE SEQUENCE</scope>
    <source>
        <strain evidence="1">CGMCC 4.7138</strain>
    </source>
</reference>
<protein>
    <submittedName>
        <fullName evidence="1">Uncharacterized protein</fullName>
    </submittedName>
</protein>
<accession>A0A8H9GWN1</accession>
<organism evidence="1 2">
    <name type="scientific">Microbispora bryophytorum</name>
    <dbReference type="NCBI Taxonomy" id="1460882"/>
    <lineage>
        <taxon>Bacteria</taxon>
        <taxon>Bacillati</taxon>
        <taxon>Actinomycetota</taxon>
        <taxon>Actinomycetes</taxon>
        <taxon>Streptosporangiales</taxon>
        <taxon>Streptosporangiaceae</taxon>
        <taxon>Microbispora</taxon>
    </lineage>
</organism>
<dbReference type="Proteomes" id="UP000653480">
    <property type="component" value="Unassembled WGS sequence"/>
</dbReference>